<protein>
    <submittedName>
        <fullName evidence="3">UBA domain-containing protein</fullName>
    </submittedName>
</protein>
<evidence type="ECO:0000313" key="3">
    <source>
        <dbReference type="WBParaSite" id="HPBE_0000369201-mRNA-1"/>
    </source>
</evidence>
<organism evidence="2 3">
    <name type="scientific">Heligmosomoides polygyrus</name>
    <name type="common">Parasitic roundworm</name>
    <dbReference type="NCBI Taxonomy" id="6339"/>
    <lineage>
        <taxon>Eukaryota</taxon>
        <taxon>Metazoa</taxon>
        <taxon>Ecdysozoa</taxon>
        <taxon>Nematoda</taxon>
        <taxon>Chromadorea</taxon>
        <taxon>Rhabditida</taxon>
        <taxon>Rhabditina</taxon>
        <taxon>Rhabditomorpha</taxon>
        <taxon>Strongyloidea</taxon>
        <taxon>Heligmosomidae</taxon>
        <taxon>Heligmosomoides</taxon>
    </lineage>
</organism>
<dbReference type="EMBL" id="UZAH01012646">
    <property type="protein sequence ID" value="VDO40239.1"/>
    <property type="molecule type" value="Genomic_DNA"/>
</dbReference>
<gene>
    <name evidence="1" type="ORF">HPBE_LOCUS3693</name>
</gene>
<accession>A0A183FC00</accession>
<keyword evidence="2" id="KW-1185">Reference proteome</keyword>
<dbReference type="AlphaFoldDB" id="A0A183FC00"/>
<reference evidence="3" key="2">
    <citation type="submission" date="2019-09" db="UniProtKB">
        <authorList>
            <consortium name="WormBaseParasite"/>
        </authorList>
    </citation>
    <scope>IDENTIFICATION</scope>
</reference>
<accession>A0A3P7V9U9</accession>
<name>A0A183FC00_HELPZ</name>
<evidence type="ECO:0000313" key="2">
    <source>
        <dbReference type="Proteomes" id="UP000050761"/>
    </source>
</evidence>
<sequence length="34" mass="3824">MVGEVDETRSPPAYKLYTHKLLDIGFNDKQASEA</sequence>
<dbReference type="WBParaSite" id="HPBE_0000369201-mRNA-1">
    <property type="protein sequence ID" value="HPBE_0000369201-mRNA-1"/>
    <property type="gene ID" value="HPBE_0000369201"/>
</dbReference>
<dbReference type="Proteomes" id="UP000050761">
    <property type="component" value="Unassembled WGS sequence"/>
</dbReference>
<proteinExistence type="predicted"/>
<reference evidence="1 2" key="1">
    <citation type="submission" date="2018-11" db="EMBL/GenBank/DDBJ databases">
        <authorList>
            <consortium name="Pathogen Informatics"/>
        </authorList>
    </citation>
    <scope>NUCLEOTIDE SEQUENCE [LARGE SCALE GENOMIC DNA]</scope>
</reference>
<evidence type="ECO:0000313" key="1">
    <source>
        <dbReference type="EMBL" id="VDO40239.1"/>
    </source>
</evidence>